<feature type="non-terminal residue" evidence="4">
    <location>
        <position position="186"/>
    </location>
</feature>
<comment type="caution">
    <text evidence="4">The sequence shown here is derived from an EMBL/GenBank/DDBJ whole genome shotgun (WGS) entry which is preliminary data.</text>
</comment>
<comment type="similarity">
    <text evidence="1">Belongs to the PanB family.</text>
</comment>
<proteinExistence type="inferred from homology"/>
<evidence type="ECO:0000256" key="3">
    <source>
        <dbReference type="ARBA" id="ARBA00022679"/>
    </source>
</evidence>
<evidence type="ECO:0000256" key="1">
    <source>
        <dbReference type="ARBA" id="ARBA00008676"/>
    </source>
</evidence>
<accession>A0A0F9C387</accession>
<dbReference type="Gene3D" id="3.20.20.60">
    <property type="entry name" value="Phosphoenolpyruvate-binding domains"/>
    <property type="match status" value="1"/>
</dbReference>
<organism evidence="4">
    <name type="scientific">marine sediment metagenome</name>
    <dbReference type="NCBI Taxonomy" id="412755"/>
    <lineage>
        <taxon>unclassified sequences</taxon>
        <taxon>metagenomes</taxon>
        <taxon>ecological metagenomes</taxon>
    </lineage>
</organism>
<dbReference type="AlphaFoldDB" id="A0A0F9C387"/>
<name>A0A0F9C387_9ZZZZ</name>
<dbReference type="EMBL" id="LAZR01046276">
    <property type="protein sequence ID" value="KKK96914.1"/>
    <property type="molecule type" value="Genomic_DNA"/>
</dbReference>
<dbReference type="InterPro" id="IPR015943">
    <property type="entry name" value="WD40/YVTN_repeat-like_dom_sf"/>
</dbReference>
<dbReference type="InterPro" id="IPR003700">
    <property type="entry name" value="Pantoate_hydroxy_MeTrfase"/>
</dbReference>
<evidence type="ECO:0000256" key="2">
    <source>
        <dbReference type="ARBA" id="ARBA00012618"/>
    </source>
</evidence>
<dbReference type="InterPro" id="IPR040442">
    <property type="entry name" value="Pyrv_kinase-like_dom_sf"/>
</dbReference>
<dbReference type="GO" id="GO:0000287">
    <property type="term" value="F:magnesium ion binding"/>
    <property type="evidence" value="ECO:0007669"/>
    <property type="project" value="TreeGrafter"/>
</dbReference>
<gene>
    <name evidence="4" type="ORF">LCGC14_2657990</name>
</gene>
<dbReference type="GO" id="GO:0003864">
    <property type="term" value="F:3-methyl-2-oxobutanoate hydroxymethyltransferase activity"/>
    <property type="evidence" value="ECO:0007669"/>
    <property type="project" value="UniProtKB-EC"/>
</dbReference>
<reference evidence="4" key="1">
    <citation type="journal article" date="2015" name="Nature">
        <title>Complex archaea that bridge the gap between prokaryotes and eukaryotes.</title>
        <authorList>
            <person name="Spang A."/>
            <person name="Saw J.H."/>
            <person name="Jorgensen S.L."/>
            <person name="Zaremba-Niedzwiedzka K."/>
            <person name="Martijn J."/>
            <person name="Lind A.E."/>
            <person name="van Eijk R."/>
            <person name="Schleper C."/>
            <person name="Guy L."/>
            <person name="Ettema T.J."/>
        </authorList>
    </citation>
    <scope>NUCLEOTIDE SEQUENCE</scope>
</reference>
<dbReference type="GO" id="GO:0015940">
    <property type="term" value="P:pantothenate biosynthetic process"/>
    <property type="evidence" value="ECO:0007669"/>
    <property type="project" value="InterPro"/>
</dbReference>
<sequence length="186" mass="19993">MITAYDYPSAQVAEEAEVDVVLVGDSAAMTVLGYDSTLPVSMDEMLMLARAVRRGLRTQAAEIDPLDWPSWRGPEQNGISRETGIIDRWDPKAPGTTGNVLWRNDALGGISTPIVMRGKLYTVVRSEPGTSREGEKVVCADAATGKIIWESKNNVYLTDVPAERIGWACCAGDPTTGKVYAIGACG</sequence>
<evidence type="ECO:0000313" key="4">
    <source>
        <dbReference type="EMBL" id="KKK96914.1"/>
    </source>
</evidence>
<protein>
    <recommendedName>
        <fullName evidence="2">3-methyl-2-oxobutanoate hydroxymethyltransferase</fullName>
        <ecNumber evidence="2">2.1.2.11</ecNumber>
    </recommendedName>
</protein>
<keyword evidence="3" id="KW-0808">Transferase</keyword>
<dbReference type="InterPro" id="IPR015813">
    <property type="entry name" value="Pyrv/PenolPyrv_kinase-like_dom"/>
</dbReference>
<dbReference type="PANTHER" id="PTHR20881:SF0">
    <property type="entry name" value="3-METHYL-2-OXOBUTANOATE HYDROXYMETHYLTRANSFERASE"/>
    <property type="match status" value="1"/>
</dbReference>
<dbReference type="Gene3D" id="2.130.10.10">
    <property type="entry name" value="YVTN repeat-like/Quinoprotein amine dehydrogenase"/>
    <property type="match status" value="1"/>
</dbReference>
<dbReference type="EC" id="2.1.2.11" evidence="2"/>
<dbReference type="SUPFAM" id="SSF51621">
    <property type="entry name" value="Phosphoenolpyruvate/pyruvate domain"/>
    <property type="match status" value="1"/>
</dbReference>
<dbReference type="GO" id="GO:0005737">
    <property type="term" value="C:cytoplasm"/>
    <property type="evidence" value="ECO:0007669"/>
    <property type="project" value="TreeGrafter"/>
</dbReference>
<dbReference type="SUPFAM" id="SSF50998">
    <property type="entry name" value="Quinoprotein alcohol dehydrogenase-like"/>
    <property type="match status" value="1"/>
</dbReference>
<dbReference type="PANTHER" id="PTHR20881">
    <property type="entry name" value="3-METHYL-2-OXOBUTANOATE HYDROXYMETHYLTRANSFERASE"/>
    <property type="match status" value="1"/>
</dbReference>
<dbReference type="Pfam" id="PF02548">
    <property type="entry name" value="Pantoate_transf"/>
    <property type="match status" value="1"/>
</dbReference>
<dbReference type="InterPro" id="IPR011047">
    <property type="entry name" value="Quinoprotein_ADH-like_sf"/>
</dbReference>